<comment type="similarity">
    <text evidence="1">Belongs to the universal stress protein A family.</text>
</comment>
<proteinExistence type="inferred from homology"/>
<evidence type="ECO:0000313" key="3">
    <source>
        <dbReference type="EMBL" id="CAB1368791.1"/>
    </source>
</evidence>
<dbReference type="RefSeq" id="WP_145768845.1">
    <property type="nucleotide sequence ID" value="NZ_LR778301.1"/>
</dbReference>
<dbReference type="InterPro" id="IPR006015">
    <property type="entry name" value="Universal_stress_UspA"/>
</dbReference>
<feature type="domain" description="UspA" evidence="2">
    <location>
        <begin position="154"/>
        <end position="293"/>
    </location>
</feature>
<reference evidence="3 4" key="1">
    <citation type="submission" date="2020-03" db="EMBL/GenBank/DDBJ databases">
        <authorList>
            <consortium name="Genoscope - CEA"/>
            <person name="William W."/>
        </authorList>
    </citation>
    <scope>NUCLEOTIDE SEQUENCE [LARGE SCALE GENOMIC DNA]</scope>
    <source>
        <strain evidence="4">DSM 16959</strain>
    </source>
</reference>
<dbReference type="AlphaFoldDB" id="A0A6S6XS34"/>
<dbReference type="EMBL" id="LR778301">
    <property type="protein sequence ID" value="CAB1368791.1"/>
    <property type="molecule type" value="Genomic_DNA"/>
</dbReference>
<dbReference type="CDD" id="cd00293">
    <property type="entry name" value="USP-like"/>
    <property type="match status" value="2"/>
</dbReference>
<protein>
    <submittedName>
        <fullName evidence="3">Universal stress protein</fullName>
    </submittedName>
</protein>
<dbReference type="InterPro" id="IPR014729">
    <property type="entry name" value="Rossmann-like_a/b/a_fold"/>
</dbReference>
<dbReference type="SUPFAM" id="SSF52402">
    <property type="entry name" value="Adenine nucleotide alpha hydrolases-like"/>
    <property type="match status" value="2"/>
</dbReference>
<name>A0A6S6XS34_9PROT</name>
<dbReference type="Proteomes" id="UP000515733">
    <property type="component" value="Chromosome"/>
</dbReference>
<dbReference type="KEGG" id="doe:DENOEST_1626"/>
<feature type="domain" description="UspA" evidence="2">
    <location>
        <begin position="5"/>
        <end position="147"/>
    </location>
</feature>
<dbReference type="PANTHER" id="PTHR46268">
    <property type="entry name" value="STRESS RESPONSE PROTEIN NHAX"/>
    <property type="match status" value="1"/>
</dbReference>
<accession>A0A6S6XS34</accession>
<dbReference type="OrthoDB" id="9792500at2"/>
<organism evidence="3 4">
    <name type="scientific">Denitratisoma oestradiolicum</name>
    <dbReference type="NCBI Taxonomy" id="311182"/>
    <lineage>
        <taxon>Bacteria</taxon>
        <taxon>Pseudomonadati</taxon>
        <taxon>Pseudomonadota</taxon>
        <taxon>Betaproteobacteria</taxon>
        <taxon>Nitrosomonadales</taxon>
        <taxon>Sterolibacteriaceae</taxon>
        <taxon>Denitratisoma</taxon>
    </lineage>
</organism>
<dbReference type="PRINTS" id="PR01438">
    <property type="entry name" value="UNVRSLSTRESS"/>
</dbReference>
<keyword evidence="4" id="KW-1185">Reference proteome</keyword>
<evidence type="ECO:0000313" key="4">
    <source>
        <dbReference type="Proteomes" id="UP000515733"/>
    </source>
</evidence>
<dbReference type="Pfam" id="PF00582">
    <property type="entry name" value="Usp"/>
    <property type="match status" value="2"/>
</dbReference>
<dbReference type="Gene3D" id="3.40.50.620">
    <property type="entry name" value="HUPs"/>
    <property type="match status" value="2"/>
</dbReference>
<sequence>MIKLKQLLAATDLSAPSRHAVDRGFRIAATTGASYNVMHAIELDAIDALRELIGDDTAEVKHKLENNARKLLSTSLTDPAHNQGVTANALIVSGAPLASIAANADALEADLLILGVRGEDYLRHLLLGSTASRLLRKTTRHPILIVKQPPYAPYRRLLIPVDFSPVSEKSIRLGRLVAPDADIVLLHAFEVPFESKLFFAGVEEDVIARYRVAARNEAMKRMHYLACIAGLEIGDYTPLVLYGDPSQQVIAQEQEQDCDLIVMGKHGTSVTEELLLGSVSQHVIAESQSDVLIAVDA</sequence>
<dbReference type="PANTHER" id="PTHR46268:SF6">
    <property type="entry name" value="UNIVERSAL STRESS PROTEIN UP12"/>
    <property type="match status" value="1"/>
</dbReference>
<evidence type="ECO:0000259" key="2">
    <source>
        <dbReference type="Pfam" id="PF00582"/>
    </source>
</evidence>
<evidence type="ECO:0000256" key="1">
    <source>
        <dbReference type="ARBA" id="ARBA00008791"/>
    </source>
</evidence>
<dbReference type="InterPro" id="IPR006016">
    <property type="entry name" value="UspA"/>
</dbReference>
<gene>
    <name evidence="3" type="ORF">DENOEST_1626</name>
</gene>